<reference evidence="3" key="1">
    <citation type="journal article" date="2011" name="Genome Res.">
        <title>Phylogeny-wide analysis of social amoeba genomes highlights ancient origins for complex intercellular communication.</title>
        <authorList>
            <person name="Heidel A.J."/>
            <person name="Lawal H.M."/>
            <person name="Felder M."/>
            <person name="Schilde C."/>
            <person name="Helps N.R."/>
            <person name="Tunggal B."/>
            <person name="Rivero F."/>
            <person name="John U."/>
            <person name="Schleicher M."/>
            <person name="Eichinger L."/>
            <person name="Platzer M."/>
            <person name="Noegel A.A."/>
            <person name="Schaap P."/>
            <person name="Gloeckner G."/>
        </authorList>
    </citation>
    <scope>NUCLEOTIDE SEQUENCE [LARGE SCALE GENOMIC DNA]</scope>
    <source>
        <strain evidence="3">SH3</strain>
    </source>
</reference>
<organism evidence="2 3">
    <name type="scientific">Cavenderia fasciculata</name>
    <name type="common">Slime mold</name>
    <name type="synonym">Dictyostelium fasciculatum</name>
    <dbReference type="NCBI Taxonomy" id="261658"/>
    <lineage>
        <taxon>Eukaryota</taxon>
        <taxon>Amoebozoa</taxon>
        <taxon>Evosea</taxon>
        <taxon>Eumycetozoa</taxon>
        <taxon>Dictyostelia</taxon>
        <taxon>Acytosteliales</taxon>
        <taxon>Cavenderiaceae</taxon>
        <taxon>Cavenderia</taxon>
    </lineage>
</organism>
<sequence>MTIGRKDNDMNDNDSETSEHNDYSGFQLIPELDMGDSDSSDDESSINNNNNQNGGTRKLTREEEIKRQVELNNKFLFDDDVDDANTQQQDNFTDFQGYSDQFHQFDQTEDDGGSSDLKVNPNNLLFNTNELFPTENNNPFNDEQPQQQEEEKNTSPYCQRNEKGHLVLSKDKLLPPDHVDLIRECMKNIKVAPPPELSEKWKSWDNKLQSKFNK</sequence>
<dbReference type="Proteomes" id="UP000007797">
    <property type="component" value="Unassembled WGS sequence"/>
</dbReference>
<feature type="region of interest" description="Disordered" evidence="1">
    <location>
        <begin position="1"/>
        <end position="65"/>
    </location>
</feature>
<evidence type="ECO:0000313" key="3">
    <source>
        <dbReference type="Proteomes" id="UP000007797"/>
    </source>
</evidence>
<evidence type="ECO:0000256" key="1">
    <source>
        <dbReference type="SAM" id="MobiDB-lite"/>
    </source>
</evidence>
<dbReference type="OMA" id="QECMKNI"/>
<name>F4QDC5_CACFS</name>
<keyword evidence="3" id="KW-1185">Reference proteome</keyword>
<feature type="compositionally biased region" description="Polar residues" evidence="1">
    <location>
        <begin position="127"/>
        <end position="147"/>
    </location>
</feature>
<dbReference type="OrthoDB" id="20776at2759"/>
<gene>
    <name evidence="2" type="ORF">DFA_11514</name>
</gene>
<proteinExistence type="predicted"/>
<evidence type="ECO:0000313" key="2">
    <source>
        <dbReference type="EMBL" id="EGG13753.1"/>
    </source>
</evidence>
<dbReference type="AlphaFoldDB" id="F4QDC5"/>
<dbReference type="RefSeq" id="XP_004350461.1">
    <property type="nucleotide sequence ID" value="XM_004350410.1"/>
</dbReference>
<feature type="region of interest" description="Disordered" evidence="1">
    <location>
        <begin position="127"/>
        <end position="156"/>
    </location>
</feature>
<protein>
    <submittedName>
        <fullName evidence="2">Uncharacterized protein</fullName>
    </submittedName>
</protein>
<dbReference type="KEGG" id="dfa:DFA_11514"/>
<dbReference type="EMBL" id="GL883029">
    <property type="protein sequence ID" value="EGG13753.1"/>
    <property type="molecule type" value="Genomic_DNA"/>
</dbReference>
<feature type="compositionally biased region" description="Acidic residues" evidence="1">
    <location>
        <begin position="33"/>
        <end position="44"/>
    </location>
</feature>
<dbReference type="GeneID" id="14865533"/>
<accession>F4QDC5</accession>